<protein>
    <submittedName>
        <fullName evidence="2">CBN-XBX-5 protein</fullName>
    </submittedName>
</protein>
<sequence length="282" mass="32334">MNFALFGIDIHQVKDIGEAIKMFDFIIFRNSVFKSIMLCSFIFVVVWGGFLMASGLVCCIKRDRRMTRCELTMRTGISCAVAIIFSMAFYNGAFDIHDKMKYTPNFPFLLLNIGHLFFILTLVYGAMKIKNIDDPTDNQADAIRQLQSLQIFGLIVSVPLCYMEFQMFSFHSPRFMFSDYESFVRLIFLAAILLLEPYNSRFRFRERFYRTTSHESPIAPAPEAVQVVKSLPKKMNIDDMPPQYQSSAPPAYETARNLPASWTISPSSKEYTGAQITPVETK</sequence>
<dbReference type="OMA" id="CCIKRDR"/>
<evidence type="ECO:0000256" key="1">
    <source>
        <dbReference type="SAM" id="Phobius"/>
    </source>
</evidence>
<dbReference type="OrthoDB" id="5797654at2759"/>
<dbReference type="Proteomes" id="UP000008068">
    <property type="component" value="Unassembled WGS sequence"/>
</dbReference>
<dbReference type="FunCoup" id="G0N5C7">
    <property type="interactions" value="1890"/>
</dbReference>
<proteinExistence type="predicted"/>
<gene>
    <name evidence="2" type="primary">Cbn-xbx-5</name>
    <name evidence="2" type="ORF">CAEBREN_09315</name>
</gene>
<organism evidence="3">
    <name type="scientific">Caenorhabditis brenneri</name>
    <name type="common">Nematode worm</name>
    <dbReference type="NCBI Taxonomy" id="135651"/>
    <lineage>
        <taxon>Eukaryota</taxon>
        <taxon>Metazoa</taxon>
        <taxon>Ecdysozoa</taxon>
        <taxon>Nematoda</taxon>
        <taxon>Chromadorea</taxon>
        <taxon>Rhabditida</taxon>
        <taxon>Rhabditina</taxon>
        <taxon>Rhabditomorpha</taxon>
        <taxon>Rhabditoidea</taxon>
        <taxon>Rhabditidae</taxon>
        <taxon>Peloderinae</taxon>
        <taxon>Caenorhabditis</taxon>
    </lineage>
</organism>
<reference evidence="3" key="1">
    <citation type="submission" date="2011-07" db="EMBL/GenBank/DDBJ databases">
        <authorList>
            <consortium name="Caenorhabditis brenneri Sequencing and Analysis Consortium"/>
            <person name="Wilson R.K."/>
        </authorList>
    </citation>
    <scope>NUCLEOTIDE SEQUENCE [LARGE SCALE GENOMIC DNA]</scope>
    <source>
        <strain evidence="3">PB2801</strain>
    </source>
</reference>
<keyword evidence="1" id="KW-0812">Transmembrane</keyword>
<dbReference type="AlphaFoldDB" id="G0N5C7"/>
<feature type="transmembrane region" description="Helical" evidence="1">
    <location>
        <begin position="182"/>
        <end position="200"/>
    </location>
</feature>
<name>G0N5C7_CAEBE</name>
<dbReference type="HOGENOM" id="CLU_840037_0_0_1"/>
<evidence type="ECO:0000313" key="2">
    <source>
        <dbReference type="EMBL" id="EGT53269.1"/>
    </source>
</evidence>
<feature type="transmembrane region" description="Helical" evidence="1">
    <location>
        <begin position="106"/>
        <end position="127"/>
    </location>
</feature>
<feature type="transmembrane region" description="Helical" evidence="1">
    <location>
        <begin position="35"/>
        <end position="59"/>
    </location>
</feature>
<feature type="transmembrane region" description="Helical" evidence="1">
    <location>
        <begin position="148"/>
        <end position="170"/>
    </location>
</feature>
<dbReference type="eggNOG" id="ENOG502TG8V">
    <property type="taxonomic scope" value="Eukaryota"/>
</dbReference>
<accession>G0N5C7</accession>
<dbReference type="InParanoid" id="G0N5C7"/>
<feature type="transmembrane region" description="Helical" evidence="1">
    <location>
        <begin position="71"/>
        <end position="94"/>
    </location>
</feature>
<keyword evidence="3" id="KW-1185">Reference proteome</keyword>
<keyword evidence="1" id="KW-0472">Membrane</keyword>
<evidence type="ECO:0000313" key="3">
    <source>
        <dbReference type="Proteomes" id="UP000008068"/>
    </source>
</evidence>
<keyword evidence="1" id="KW-1133">Transmembrane helix</keyword>
<dbReference type="EMBL" id="GL379840">
    <property type="protein sequence ID" value="EGT53269.1"/>
    <property type="molecule type" value="Genomic_DNA"/>
</dbReference>